<dbReference type="Gene3D" id="3.20.20.190">
    <property type="entry name" value="Phosphatidylinositol (PI) phosphodiesterase"/>
    <property type="match status" value="1"/>
</dbReference>
<feature type="signal peptide" evidence="1">
    <location>
        <begin position="1"/>
        <end position="20"/>
    </location>
</feature>
<dbReference type="Pfam" id="PF03009">
    <property type="entry name" value="GDPD"/>
    <property type="match status" value="1"/>
</dbReference>
<keyword evidence="4" id="KW-1185">Reference proteome</keyword>
<dbReference type="PANTHER" id="PTHR46320">
    <property type="entry name" value="GLYCEROPHOSPHODIESTER PHOSPHODIESTERASE 1"/>
    <property type="match status" value="1"/>
</dbReference>
<dbReference type="GO" id="GO:0005886">
    <property type="term" value="C:plasma membrane"/>
    <property type="evidence" value="ECO:0007669"/>
    <property type="project" value="TreeGrafter"/>
</dbReference>
<dbReference type="Proteomes" id="UP000199310">
    <property type="component" value="Unassembled WGS sequence"/>
</dbReference>
<reference evidence="4" key="1">
    <citation type="submission" date="2016-10" db="EMBL/GenBank/DDBJ databases">
        <authorList>
            <person name="Varghese N."/>
            <person name="Submissions S."/>
        </authorList>
    </citation>
    <scope>NUCLEOTIDE SEQUENCE [LARGE SCALE GENOMIC DNA]</scope>
    <source>
        <strain evidence="4">DSM 3695</strain>
    </source>
</reference>
<dbReference type="PROSITE" id="PS51704">
    <property type="entry name" value="GP_PDE"/>
    <property type="match status" value="1"/>
</dbReference>
<dbReference type="InterPro" id="IPR017946">
    <property type="entry name" value="PLC-like_Pdiesterase_TIM-brl"/>
</dbReference>
<dbReference type="PANTHER" id="PTHR46320:SF1">
    <property type="entry name" value="GLYCEROPHOSPHODIESTER PHOSPHODIESTERASE 1"/>
    <property type="match status" value="1"/>
</dbReference>
<dbReference type="RefSeq" id="WP_089896665.1">
    <property type="nucleotide sequence ID" value="NZ_FOJG01000001.1"/>
</dbReference>
<dbReference type="GO" id="GO:0008889">
    <property type="term" value="F:glycerophosphodiester phosphodiesterase activity"/>
    <property type="evidence" value="ECO:0007669"/>
    <property type="project" value="TreeGrafter"/>
</dbReference>
<name>A0A1I0RUV5_9BACT</name>
<dbReference type="CDD" id="cd08566">
    <property type="entry name" value="GDPD_AtGDE_like"/>
    <property type="match status" value="1"/>
</dbReference>
<dbReference type="OrthoDB" id="384721at2"/>
<sequence length="291" mass="32737">MKRYFFIALILGGTWASVQAQTTKSSKANVDLILKDFHQRPDRILVAAHRSAHTNYPENSLAAISEAIKQGIDIAEIDLRLTKDSILVLMHDKTITRTTGQKGEVSSFTYEELKQFPLLHNGKPTAERIPTFKEALLLAKGKIIIDVDFKADGQEAARKAYALINSTGTTKQILFFIYDYQDATFLQSISKQVPIMPRAHDAAETAAILGIGKFPAIHVDPSFYTEKLMTDILKAGSRVWINALDEIDNMEKANENTGFDLLFSKYPQANIIQTDLPEKLLRYLRKKGRHQ</sequence>
<evidence type="ECO:0000259" key="2">
    <source>
        <dbReference type="PROSITE" id="PS51704"/>
    </source>
</evidence>
<dbReference type="AlphaFoldDB" id="A0A1I0RUV5"/>
<dbReference type="InterPro" id="IPR030395">
    <property type="entry name" value="GP_PDE_dom"/>
</dbReference>
<feature type="chain" id="PRO_5011772686" evidence="1">
    <location>
        <begin position="21"/>
        <end position="291"/>
    </location>
</feature>
<dbReference type="GO" id="GO:0006580">
    <property type="term" value="P:ethanolamine metabolic process"/>
    <property type="evidence" value="ECO:0007669"/>
    <property type="project" value="TreeGrafter"/>
</dbReference>
<evidence type="ECO:0000313" key="4">
    <source>
        <dbReference type="Proteomes" id="UP000199310"/>
    </source>
</evidence>
<evidence type="ECO:0000256" key="1">
    <source>
        <dbReference type="SAM" id="SignalP"/>
    </source>
</evidence>
<feature type="domain" description="GP-PDE" evidence="2">
    <location>
        <begin position="44"/>
        <end position="284"/>
    </location>
</feature>
<dbReference type="EMBL" id="FOJG01000001">
    <property type="protein sequence ID" value="SEW45169.1"/>
    <property type="molecule type" value="Genomic_DNA"/>
</dbReference>
<proteinExistence type="predicted"/>
<accession>A0A1I0RUV5</accession>
<dbReference type="GO" id="GO:0070291">
    <property type="term" value="P:N-acylethanolamine metabolic process"/>
    <property type="evidence" value="ECO:0007669"/>
    <property type="project" value="TreeGrafter"/>
</dbReference>
<dbReference type="STRING" id="29529.SAMN04488122_3427"/>
<dbReference type="GO" id="GO:0006644">
    <property type="term" value="P:phospholipid metabolic process"/>
    <property type="evidence" value="ECO:0007669"/>
    <property type="project" value="TreeGrafter"/>
</dbReference>
<protein>
    <submittedName>
        <fullName evidence="3">Glycerophosphoryl diester phosphodiesterase</fullName>
    </submittedName>
</protein>
<keyword evidence="1" id="KW-0732">Signal</keyword>
<dbReference type="SUPFAM" id="SSF51695">
    <property type="entry name" value="PLC-like phosphodiesterases"/>
    <property type="match status" value="1"/>
</dbReference>
<gene>
    <name evidence="3" type="ORF">SAMN04488122_3427</name>
</gene>
<organism evidence="3 4">
    <name type="scientific">Chitinophaga arvensicola</name>
    <dbReference type="NCBI Taxonomy" id="29529"/>
    <lineage>
        <taxon>Bacteria</taxon>
        <taxon>Pseudomonadati</taxon>
        <taxon>Bacteroidota</taxon>
        <taxon>Chitinophagia</taxon>
        <taxon>Chitinophagales</taxon>
        <taxon>Chitinophagaceae</taxon>
        <taxon>Chitinophaga</taxon>
    </lineage>
</organism>
<evidence type="ECO:0000313" key="3">
    <source>
        <dbReference type="EMBL" id="SEW45169.1"/>
    </source>
</evidence>